<organism evidence="3 4">
    <name type="scientific">Roseofilum casamattae BLCC-M143</name>
    <dbReference type="NCBI Taxonomy" id="3022442"/>
    <lineage>
        <taxon>Bacteria</taxon>
        <taxon>Bacillati</taxon>
        <taxon>Cyanobacteriota</taxon>
        <taxon>Cyanophyceae</taxon>
        <taxon>Desertifilales</taxon>
        <taxon>Desertifilaceae</taxon>
        <taxon>Roseofilum</taxon>
        <taxon>Roseofilum casamattae</taxon>
    </lineage>
</organism>
<evidence type="ECO:0008006" key="5">
    <source>
        <dbReference type="Google" id="ProtNLM"/>
    </source>
</evidence>
<feature type="region of interest" description="Disordered" evidence="2">
    <location>
        <begin position="123"/>
        <end position="165"/>
    </location>
</feature>
<evidence type="ECO:0000256" key="2">
    <source>
        <dbReference type="SAM" id="MobiDB-lite"/>
    </source>
</evidence>
<gene>
    <name evidence="3" type="ORF">PMH09_15300</name>
</gene>
<accession>A0ABT7C0G8</accession>
<evidence type="ECO:0000313" key="4">
    <source>
        <dbReference type="Proteomes" id="UP001232992"/>
    </source>
</evidence>
<feature type="compositionally biased region" description="Acidic residues" evidence="2">
    <location>
        <begin position="154"/>
        <end position="165"/>
    </location>
</feature>
<dbReference type="RefSeq" id="WP_283759207.1">
    <property type="nucleotide sequence ID" value="NZ_JAQOSQ010000016.1"/>
</dbReference>
<feature type="coiled-coil region" evidence="1">
    <location>
        <begin position="50"/>
        <end position="94"/>
    </location>
</feature>
<reference evidence="3 4" key="1">
    <citation type="submission" date="2023-01" db="EMBL/GenBank/DDBJ databases">
        <title>Novel diversity within Roseofilum (Cyanobacteria; Desertifilaceae) from marine benthic mats with descriptions of four novel species.</title>
        <authorList>
            <person name="Wang Y."/>
            <person name="Berthold D.E."/>
            <person name="Hu J."/>
            <person name="Lefler F.W."/>
            <person name="Laughinghouse H.D. IV."/>
        </authorList>
    </citation>
    <scope>NUCLEOTIDE SEQUENCE [LARGE SCALE GENOMIC DNA]</scope>
    <source>
        <strain evidence="3 4">BLCC-M143</strain>
    </source>
</reference>
<proteinExistence type="predicted"/>
<sequence length="184" mass="21303">MKARKKQITVYLTAENEDALDEYRQREGTSHYSRAVNDILAQFFHSDRLTEDFDDRLLELEKRFGELQEQLDDLEGLRSQIAQLTERCDRILAVNSDRQQALTQAREREQQFRQQLSDTIHTVQARSGESQPHEGHPSQPPKPTRSTPAPRSEDPEEFDILDAELIDSPTEDLLFKLSQELGLL</sequence>
<dbReference type="Proteomes" id="UP001232992">
    <property type="component" value="Unassembled WGS sequence"/>
</dbReference>
<evidence type="ECO:0000256" key="1">
    <source>
        <dbReference type="SAM" id="Coils"/>
    </source>
</evidence>
<keyword evidence="1" id="KW-0175">Coiled coil</keyword>
<comment type="caution">
    <text evidence="3">The sequence shown here is derived from an EMBL/GenBank/DDBJ whole genome shotgun (WGS) entry which is preliminary data.</text>
</comment>
<protein>
    <recommendedName>
        <fullName evidence="5">CopG family transcriptional regulator</fullName>
    </recommendedName>
</protein>
<keyword evidence="4" id="KW-1185">Reference proteome</keyword>
<evidence type="ECO:0000313" key="3">
    <source>
        <dbReference type="EMBL" id="MDJ1184552.1"/>
    </source>
</evidence>
<name>A0ABT7C0G8_9CYAN</name>
<dbReference type="EMBL" id="JAQOSQ010000016">
    <property type="protein sequence ID" value="MDJ1184552.1"/>
    <property type="molecule type" value="Genomic_DNA"/>
</dbReference>